<feature type="binding site" evidence="10">
    <location>
        <position position="336"/>
    </location>
    <ligand>
        <name>substrate</name>
    </ligand>
</feature>
<evidence type="ECO:0000256" key="4">
    <source>
        <dbReference type="ARBA" id="ARBA00022723"/>
    </source>
</evidence>
<feature type="binding site" evidence="10">
    <location>
        <position position="171"/>
    </location>
    <ligand>
        <name>substrate</name>
    </ligand>
</feature>
<dbReference type="NCBIfam" id="NF006763">
    <property type="entry name" value="PRK09284.1"/>
    <property type="match status" value="1"/>
</dbReference>
<keyword evidence="7 10" id="KW-0408">Iron</keyword>
<feature type="binding site" evidence="10">
    <location>
        <begin position="297"/>
        <end position="300"/>
    </location>
    <ligand>
        <name>substrate</name>
    </ligand>
</feature>
<dbReference type="PANTHER" id="PTHR30557:SF1">
    <property type="entry name" value="PHOSPHOMETHYLPYRIMIDINE SYNTHASE, CHLOROPLASTIC"/>
    <property type="match status" value="1"/>
</dbReference>
<reference evidence="13 14" key="1">
    <citation type="submission" date="2023-08" db="EMBL/GenBank/DDBJ databases">
        <title>Phytohabitans sansha sp. nov., isolated from marine sediment.</title>
        <authorList>
            <person name="Zhao Y."/>
            <person name="Yi K."/>
        </authorList>
    </citation>
    <scope>NUCLEOTIDE SEQUENCE [LARGE SCALE GENOMIC DNA]</scope>
    <source>
        <strain evidence="13 14">ZYX-F-186</strain>
    </source>
</reference>
<feature type="region of interest" description="Disordered" evidence="11">
    <location>
        <begin position="29"/>
        <end position="48"/>
    </location>
</feature>
<dbReference type="RefSeq" id="WP_308710632.1">
    <property type="nucleotide sequence ID" value="NZ_JAVHUY010000002.1"/>
</dbReference>
<keyword evidence="14" id="KW-1185">Reference proteome</keyword>
<evidence type="ECO:0000313" key="13">
    <source>
        <dbReference type="EMBL" id="MDQ7903351.1"/>
    </source>
</evidence>
<keyword evidence="5 10" id="KW-0862">Zinc</keyword>
<dbReference type="NCBIfam" id="NF009895">
    <property type="entry name" value="PRK13352.1"/>
    <property type="match status" value="1"/>
</dbReference>
<keyword evidence="3 10" id="KW-0949">S-adenosyl-L-methionine</keyword>
<evidence type="ECO:0000313" key="14">
    <source>
        <dbReference type="Proteomes" id="UP001230908"/>
    </source>
</evidence>
<evidence type="ECO:0000256" key="1">
    <source>
        <dbReference type="ARBA" id="ARBA00003175"/>
    </source>
</evidence>
<keyword evidence="6 10" id="KW-0784">Thiamine biosynthesis</keyword>
<keyword evidence="2 10" id="KW-0004">4Fe-4S</keyword>
<organism evidence="13 14">
    <name type="scientific">Phytohabitans maris</name>
    <dbReference type="NCBI Taxonomy" id="3071409"/>
    <lineage>
        <taxon>Bacteria</taxon>
        <taxon>Bacillati</taxon>
        <taxon>Actinomycetota</taxon>
        <taxon>Actinomycetes</taxon>
        <taxon>Micromonosporales</taxon>
        <taxon>Micromonosporaceae</taxon>
    </lineage>
</organism>
<dbReference type="InterPro" id="IPR038521">
    <property type="entry name" value="ThiC/Bza_core_dom"/>
</dbReference>
<dbReference type="NCBIfam" id="TIGR00190">
    <property type="entry name" value="thiC"/>
    <property type="match status" value="1"/>
</dbReference>
<dbReference type="Pfam" id="PF13667">
    <property type="entry name" value="ThiC-associated"/>
    <property type="match status" value="1"/>
</dbReference>
<dbReference type="SFLD" id="SFLDS00113">
    <property type="entry name" value="Radical_SAM_Phosphomethylpyrim"/>
    <property type="match status" value="1"/>
</dbReference>
<feature type="binding site" evidence="10">
    <location>
        <position position="484"/>
    </location>
    <ligand>
        <name>[4Fe-4S] cluster</name>
        <dbReference type="ChEBI" id="CHEBI:49883"/>
        <note>4Fe-4S-S-AdoMet</note>
    </ligand>
</feature>
<feature type="binding site" evidence="10">
    <location>
        <position position="236"/>
    </location>
    <ligand>
        <name>substrate</name>
    </ligand>
</feature>
<dbReference type="Proteomes" id="UP001230908">
    <property type="component" value="Unassembled WGS sequence"/>
</dbReference>
<keyword evidence="8 10" id="KW-0411">Iron-sulfur</keyword>
<dbReference type="SFLD" id="SFLDF00407">
    <property type="entry name" value="phosphomethylpyrimidine_syntha"/>
    <property type="match status" value="1"/>
</dbReference>
<proteinExistence type="inferred from homology"/>
<dbReference type="EC" id="4.1.99.17" evidence="10"/>
<feature type="binding site" evidence="10">
    <location>
        <position position="487"/>
    </location>
    <ligand>
        <name>[4Fe-4S] cluster</name>
        <dbReference type="ChEBI" id="CHEBI:49883"/>
        <note>4Fe-4S-S-AdoMet</note>
    </ligand>
</feature>
<dbReference type="Gene3D" id="3.20.20.540">
    <property type="entry name" value="Radical SAM ThiC family, central domain"/>
    <property type="match status" value="1"/>
</dbReference>
<evidence type="ECO:0000256" key="10">
    <source>
        <dbReference type="HAMAP-Rule" id="MF_00089"/>
    </source>
</evidence>
<dbReference type="Pfam" id="PF01964">
    <property type="entry name" value="ThiC_Rad_SAM"/>
    <property type="match status" value="1"/>
</dbReference>
<comment type="similarity">
    <text evidence="10">Belongs to the ThiC family.</text>
</comment>
<evidence type="ECO:0000256" key="3">
    <source>
        <dbReference type="ARBA" id="ARBA00022691"/>
    </source>
</evidence>
<dbReference type="GO" id="GO:0070284">
    <property type="term" value="F:phosphomethylpyrimidine synthase activity"/>
    <property type="evidence" value="ECO:0007669"/>
    <property type="project" value="UniProtKB-EC"/>
</dbReference>
<evidence type="ECO:0000256" key="2">
    <source>
        <dbReference type="ARBA" id="ARBA00022485"/>
    </source>
</evidence>
<name>A0ABU0ZAD2_9ACTN</name>
<dbReference type="PANTHER" id="PTHR30557">
    <property type="entry name" value="THIAMINE BIOSYNTHESIS PROTEIN THIC"/>
    <property type="match status" value="1"/>
</dbReference>
<dbReference type="EMBL" id="JAVHUY010000002">
    <property type="protein sequence ID" value="MDQ7903351.1"/>
    <property type="molecule type" value="Genomic_DNA"/>
</dbReference>
<keyword evidence="4 10" id="KW-0479">Metal-binding</keyword>
<evidence type="ECO:0000259" key="12">
    <source>
        <dbReference type="Pfam" id="PF13667"/>
    </source>
</evidence>
<feature type="binding site" evidence="10">
    <location>
        <position position="340"/>
    </location>
    <ligand>
        <name>Zn(2+)</name>
        <dbReference type="ChEBI" id="CHEBI:29105"/>
    </ligand>
</feature>
<evidence type="ECO:0000256" key="6">
    <source>
        <dbReference type="ARBA" id="ARBA00022977"/>
    </source>
</evidence>
<dbReference type="InterPro" id="IPR025747">
    <property type="entry name" value="ThiC-associated_dom"/>
</dbReference>
<comment type="pathway">
    <text evidence="10">Cofactor biosynthesis; thiamine diphosphate biosynthesis.</text>
</comment>
<feature type="domain" description="ThiC-associated" evidence="12">
    <location>
        <begin position="3"/>
        <end position="62"/>
    </location>
</feature>
<sequence>MSARRKVYVEGSRPDIRVPFAEVDLTGGEPPVRLYDTSGPGSDPEVGLPPMRGRWIAERGDVAPVRGAGTPLAGSRPTQLAYARAGVVTPEMEFVAIREDVSSELVREEIAAGRAVLPANVNHPESEPMIIGRRFLVKVNANIGTSAVTSSVAEEVEKLTWATRWGADTVMDLSTGKRIHETREAIIRNASVPIGTVPIYQALEKVGGDPVKLSWEVFRDTVVEQCEQGVDYMTVHAGVLMRYVPLAVERVTGIVSRGGSIMAAWCLAHHEENFLYTNFAELCAILSRYDVTFSLGDGLRPGSIADANDEAQFAELRTLGELTTIAWEHDVQVMIEGPGHVPMHKIKENVDLQQEVCHEAPFYTLGPLTTDIAPAYDHITSAIGAAMIGMYGTAMLCYVTPKEHLGLPDRDDVKAGVIAYKIAAHAADLAKGHPGAQSWDDALSKARFEFRWEDQFNLALDPETARAYHDETLPAQPAKTAHFCSMCGPKFCSMKITQELKAYAEKGMKEKSEEFVEAGGRVYLPQA</sequence>
<evidence type="ECO:0000256" key="9">
    <source>
        <dbReference type="ARBA" id="ARBA00023239"/>
    </source>
</evidence>
<comment type="function">
    <text evidence="1 10">Catalyzes the synthesis of the hydroxymethylpyrimidine phosphate (HMP-P) moiety of thiamine from aminoimidazole ribotide (AIR) in a radical S-adenosyl-L-methionine (SAM)-dependent reaction.</text>
</comment>
<comment type="caution">
    <text evidence="13">The sequence shown here is derived from an EMBL/GenBank/DDBJ whole genome shotgun (WGS) entry which is preliminary data.</text>
</comment>
<comment type="catalytic activity">
    <reaction evidence="10">
        <text>5-amino-1-(5-phospho-beta-D-ribosyl)imidazole + S-adenosyl-L-methionine = 4-amino-2-methyl-5-(phosphooxymethyl)pyrimidine + CO + 5'-deoxyadenosine + formate + L-methionine + 3 H(+)</text>
        <dbReference type="Rhea" id="RHEA:24840"/>
        <dbReference type="ChEBI" id="CHEBI:15378"/>
        <dbReference type="ChEBI" id="CHEBI:15740"/>
        <dbReference type="ChEBI" id="CHEBI:17245"/>
        <dbReference type="ChEBI" id="CHEBI:17319"/>
        <dbReference type="ChEBI" id="CHEBI:57844"/>
        <dbReference type="ChEBI" id="CHEBI:58354"/>
        <dbReference type="ChEBI" id="CHEBI:59789"/>
        <dbReference type="ChEBI" id="CHEBI:137981"/>
        <dbReference type="EC" id="4.1.99.17"/>
    </reaction>
</comment>
<dbReference type="HAMAP" id="MF_00089">
    <property type="entry name" value="ThiC"/>
    <property type="match status" value="1"/>
</dbReference>
<dbReference type="InterPro" id="IPR037509">
    <property type="entry name" value="ThiC"/>
</dbReference>
<feature type="binding site" evidence="10">
    <location>
        <position position="363"/>
    </location>
    <ligand>
        <name>substrate</name>
    </ligand>
</feature>
<accession>A0ABU0ZAD2</accession>
<dbReference type="InterPro" id="IPR002817">
    <property type="entry name" value="ThiC/BzaA/B"/>
</dbReference>
<comment type="cofactor">
    <cofactor evidence="10">
        <name>[4Fe-4S] cluster</name>
        <dbReference type="ChEBI" id="CHEBI:49883"/>
    </cofactor>
    <text evidence="10">Binds 1 [4Fe-4S] cluster per subunit. The cluster is coordinated with 3 cysteines and an exchangeable S-adenosyl-L-methionine.</text>
</comment>
<evidence type="ECO:0000256" key="8">
    <source>
        <dbReference type="ARBA" id="ARBA00023014"/>
    </source>
</evidence>
<keyword evidence="9 10" id="KW-0456">Lyase</keyword>
<feature type="binding site" evidence="10">
    <location>
        <position position="404"/>
    </location>
    <ligand>
        <name>Zn(2+)</name>
        <dbReference type="ChEBI" id="CHEBI:29105"/>
    </ligand>
</feature>
<feature type="binding site" evidence="10">
    <location>
        <begin position="256"/>
        <end position="258"/>
    </location>
    <ligand>
        <name>substrate</name>
    </ligand>
</feature>
<evidence type="ECO:0000256" key="11">
    <source>
        <dbReference type="SAM" id="MobiDB-lite"/>
    </source>
</evidence>
<protein>
    <recommendedName>
        <fullName evidence="10">Phosphomethylpyrimidine synthase</fullName>
        <ecNumber evidence="10">4.1.99.17</ecNumber>
    </recommendedName>
    <alternativeName>
        <fullName evidence="10">Hydroxymethylpyrimidine phosphate synthase</fullName>
        <shortName evidence="10">HMP-P synthase</shortName>
        <shortName evidence="10">HMP-phosphate synthase</shortName>
        <shortName evidence="10">HMPP synthase</shortName>
    </alternativeName>
    <alternativeName>
        <fullName evidence="10">Thiamine biosynthesis protein ThiC</fullName>
    </alternativeName>
</protein>
<dbReference type="Gene3D" id="6.10.250.620">
    <property type="match status" value="1"/>
</dbReference>
<evidence type="ECO:0000256" key="5">
    <source>
        <dbReference type="ARBA" id="ARBA00022833"/>
    </source>
</evidence>
<gene>
    <name evidence="10 13" type="primary">thiC</name>
    <name evidence="13" type="ORF">RB614_02310</name>
</gene>
<dbReference type="SFLD" id="SFLDG01114">
    <property type="entry name" value="phosphomethylpyrimidine_syntha"/>
    <property type="match status" value="1"/>
</dbReference>
<feature type="binding site" evidence="10">
    <location>
        <position position="200"/>
    </location>
    <ligand>
        <name>substrate</name>
    </ligand>
</feature>
<feature type="binding site" evidence="10">
    <location>
        <position position="492"/>
    </location>
    <ligand>
        <name>[4Fe-4S] cluster</name>
        <dbReference type="ChEBI" id="CHEBI:49883"/>
        <note>4Fe-4S-S-AdoMet</note>
    </ligand>
</feature>
<evidence type="ECO:0000256" key="7">
    <source>
        <dbReference type="ARBA" id="ARBA00023004"/>
    </source>
</evidence>
<feature type="binding site" evidence="10">
    <location>
        <position position="142"/>
    </location>
    <ligand>
        <name>substrate</name>
    </ligand>
</feature>